<keyword evidence="4" id="KW-1185">Reference proteome</keyword>
<evidence type="ECO:0000256" key="1">
    <source>
        <dbReference type="SAM" id="Coils"/>
    </source>
</evidence>
<feature type="coiled-coil region" evidence="1">
    <location>
        <begin position="239"/>
        <end position="280"/>
    </location>
</feature>
<sequence length="446" mass="51793">MDGSAAFTVENFIDSWNGSFPNYLLTTPDLKNPHTVMGALFQVFERLSIDMEALIAPPPEETRNENTIYYWDLLPVINTTRVINHLVSVMPHVDTTYITHFLQPTVSISRSTLILLFNLMLFNEDRLRNIAPYEEELFSKTEQVKTLENRKNHLLEMLNEQAEEKGKRAERLEKMECDIKQFEEELKQEKEAYDEEKVELEAILKENQQTEIIIEQKKGQHDTLLSEIEKKNALRVHDADDIRAQAENAARNVQEAEEKLNALRNTLMQKENSLKNLQTIKPNLDIANNLLHEIIKHSEAIRDYENGDLDSDSKEGELDVLNTEVSELEAQLAELKAARAEASAKRQESHAKRQQEESLALSNLREAEEKEKKDREISIKAEQTIQEIKELTTKYEREKIEGYEELTKLKNNFINSIKQIEASLLMKVKESKMRIEDKLNNRSKFN</sequence>
<organism evidence="3 4">
    <name type="scientific">Brenthis ino</name>
    <name type="common">lesser marbled fritillary</name>
    <dbReference type="NCBI Taxonomy" id="405034"/>
    <lineage>
        <taxon>Eukaryota</taxon>
        <taxon>Metazoa</taxon>
        <taxon>Ecdysozoa</taxon>
        <taxon>Arthropoda</taxon>
        <taxon>Hexapoda</taxon>
        <taxon>Insecta</taxon>
        <taxon>Pterygota</taxon>
        <taxon>Neoptera</taxon>
        <taxon>Endopterygota</taxon>
        <taxon>Lepidoptera</taxon>
        <taxon>Glossata</taxon>
        <taxon>Ditrysia</taxon>
        <taxon>Papilionoidea</taxon>
        <taxon>Nymphalidae</taxon>
        <taxon>Heliconiinae</taxon>
        <taxon>Argynnini</taxon>
        <taxon>Brenthis</taxon>
    </lineage>
</organism>
<feature type="compositionally biased region" description="Basic and acidic residues" evidence="2">
    <location>
        <begin position="341"/>
        <end position="356"/>
    </location>
</feature>
<dbReference type="Proteomes" id="UP000838878">
    <property type="component" value="Chromosome 1"/>
</dbReference>
<evidence type="ECO:0000313" key="3">
    <source>
        <dbReference type="EMBL" id="CAH0714701.1"/>
    </source>
</evidence>
<feature type="non-terminal residue" evidence="3">
    <location>
        <position position="446"/>
    </location>
</feature>
<feature type="region of interest" description="Disordered" evidence="2">
    <location>
        <begin position="341"/>
        <end position="372"/>
    </location>
</feature>
<keyword evidence="1" id="KW-0175">Coiled coil</keyword>
<dbReference type="EMBL" id="OV170221">
    <property type="protein sequence ID" value="CAH0714701.1"/>
    <property type="molecule type" value="Genomic_DNA"/>
</dbReference>
<dbReference type="AlphaFoldDB" id="A0A8J9Y4Q1"/>
<evidence type="ECO:0000313" key="4">
    <source>
        <dbReference type="Proteomes" id="UP000838878"/>
    </source>
</evidence>
<name>A0A8J9Y4Q1_9NEOP</name>
<accession>A0A8J9Y4Q1</accession>
<reference evidence="3" key="1">
    <citation type="submission" date="2021-12" db="EMBL/GenBank/DDBJ databases">
        <authorList>
            <person name="Martin H S."/>
        </authorList>
    </citation>
    <scope>NUCLEOTIDE SEQUENCE</scope>
</reference>
<evidence type="ECO:0000256" key="2">
    <source>
        <dbReference type="SAM" id="MobiDB-lite"/>
    </source>
</evidence>
<proteinExistence type="predicted"/>
<feature type="coiled-coil region" evidence="1">
    <location>
        <begin position="144"/>
        <end position="210"/>
    </location>
</feature>
<gene>
    <name evidence="3" type="ORF">BINO364_LOCUS1721</name>
</gene>
<dbReference type="OrthoDB" id="7464803at2759"/>
<protein>
    <submittedName>
        <fullName evidence="3">Uncharacterized protein</fullName>
    </submittedName>
</protein>